<dbReference type="InterPro" id="IPR017871">
    <property type="entry name" value="ABC_transporter-like_CS"/>
</dbReference>
<dbReference type="InterPro" id="IPR003593">
    <property type="entry name" value="AAA+_ATPase"/>
</dbReference>
<evidence type="ECO:0000256" key="4">
    <source>
        <dbReference type="ARBA" id="ARBA00022741"/>
    </source>
</evidence>
<dbReference type="InterPro" id="IPR003439">
    <property type="entry name" value="ABC_transporter-like_ATP-bd"/>
</dbReference>
<comment type="similarity">
    <text evidence="2">Belongs to the ABC transporter superfamily.</text>
</comment>
<evidence type="ECO:0000313" key="8">
    <source>
        <dbReference type="EMBL" id="MBQ0825041.1"/>
    </source>
</evidence>
<gene>
    <name evidence="8" type="ORF">J5Y05_00725</name>
</gene>
<reference evidence="8" key="1">
    <citation type="submission" date="2021-04" db="EMBL/GenBank/DDBJ databases">
        <title>Genome seq and assembly of Streptomyces sp. RG38.</title>
        <authorList>
            <person name="Chhetri G."/>
        </authorList>
    </citation>
    <scope>NUCLEOTIDE SEQUENCE</scope>
    <source>
        <strain evidence="8">RG38</strain>
    </source>
</reference>
<dbReference type="InterPro" id="IPR027417">
    <property type="entry name" value="P-loop_NTPase"/>
</dbReference>
<dbReference type="GO" id="GO:0046677">
    <property type="term" value="P:response to antibiotic"/>
    <property type="evidence" value="ECO:0007669"/>
    <property type="project" value="UniProtKB-KW"/>
</dbReference>
<dbReference type="Proteomes" id="UP000677875">
    <property type="component" value="Unassembled WGS sequence"/>
</dbReference>
<dbReference type="SMART" id="SM00382">
    <property type="entry name" value="AAA"/>
    <property type="match status" value="1"/>
</dbReference>
<organism evidence="8 9">
    <name type="scientific">Streptomyces tagetis</name>
    <dbReference type="NCBI Taxonomy" id="2820809"/>
    <lineage>
        <taxon>Bacteria</taxon>
        <taxon>Bacillati</taxon>
        <taxon>Actinomycetota</taxon>
        <taxon>Actinomycetes</taxon>
        <taxon>Kitasatosporales</taxon>
        <taxon>Streptomycetaceae</taxon>
        <taxon>Streptomyces</taxon>
    </lineage>
</organism>
<dbReference type="PANTHER" id="PTHR42711">
    <property type="entry name" value="ABC TRANSPORTER ATP-BINDING PROTEIN"/>
    <property type="match status" value="1"/>
</dbReference>
<feature type="domain" description="ABC transporter" evidence="7">
    <location>
        <begin position="4"/>
        <end position="239"/>
    </location>
</feature>
<evidence type="ECO:0000256" key="2">
    <source>
        <dbReference type="ARBA" id="ARBA00005417"/>
    </source>
</evidence>
<keyword evidence="3" id="KW-0813">Transport</keyword>
<dbReference type="RefSeq" id="WP_210867752.1">
    <property type="nucleotide sequence ID" value="NZ_JAGPNL010000001.1"/>
</dbReference>
<keyword evidence="9" id="KW-1185">Reference proteome</keyword>
<dbReference type="GO" id="GO:0005886">
    <property type="term" value="C:plasma membrane"/>
    <property type="evidence" value="ECO:0007669"/>
    <property type="project" value="UniProtKB-SubCell"/>
</dbReference>
<protein>
    <submittedName>
        <fullName evidence="8">ATP-binding cassette domain-containing protein</fullName>
    </submittedName>
</protein>
<dbReference type="GO" id="GO:0016887">
    <property type="term" value="F:ATP hydrolysis activity"/>
    <property type="evidence" value="ECO:0007669"/>
    <property type="project" value="InterPro"/>
</dbReference>
<comment type="subcellular location">
    <subcellularLocation>
        <location evidence="1">Cell membrane</location>
        <topology evidence="1">Peripheral membrane protein</topology>
    </subcellularLocation>
</comment>
<dbReference type="InterPro" id="IPR050763">
    <property type="entry name" value="ABC_transporter_ATP-binding"/>
</dbReference>
<evidence type="ECO:0000256" key="3">
    <source>
        <dbReference type="ARBA" id="ARBA00022448"/>
    </source>
</evidence>
<dbReference type="PANTHER" id="PTHR42711:SF5">
    <property type="entry name" value="ABC TRANSPORTER ATP-BINDING PROTEIN NATA"/>
    <property type="match status" value="1"/>
</dbReference>
<dbReference type="AlphaFoldDB" id="A0A941AZ78"/>
<evidence type="ECO:0000259" key="7">
    <source>
        <dbReference type="PROSITE" id="PS50893"/>
    </source>
</evidence>
<dbReference type="EMBL" id="JAGPNL010000001">
    <property type="protein sequence ID" value="MBQ0825041.1"/>
    <property type="molecule type" value="Genomic_DNA"/>
</dbReference>
<evidence type="ECO:0000256" key="5">
    <source>
        <dbReference type="ARBA" id="ARBA00022840"/>
    </source>
</evidence>
<evidence type="ECO:0000256" key="6">
    <source>
        <dbReference type="ARBA" id="ARBA00023251"/>
    </source>
</evidence>
<name>A0A941AZ78_9ACTN</name>
<evidence type="ECO:0000313" key="9">
    <source>
        <dbReference type="Proteomes" id="UP000677875"/>
    </source>
</evidence>
<dbReference type="GO" id="GO:0005524">
    <property type="term" value="F:ATP binding"/>
    <property type="evidence" value="ECO:0007669"/>
    <property type="project" value="UniProtKB-KW"/>
</dbReference>
<dbReference type="PROSITE" id="PS00211">
    <property type="entry name" value="ABC_TRANSPORTER_1"/>
    <property type="match status" value="1"/>
</dbReference>
<dbReference type="SUPFAM" id="SSF52540">
    <property type="entry name" value="P-loop containing nucleoside triphosphate hydrolases"/>
    <property type="match status" value="1"/>
</dbReference>
<keyword evidence="5 8" id="KW-0067">ATP-binding</keyword>
<proteinExistence type="inferred from homology"/>
<dbReference type="InterPro" id="IPR025302">
    <property type="entry name" value="DrrA1/2-like_C"/>
</dbReference>
<keyword evidence="4" id="KW-0547">Nucleotide-binding</keyword>
<comment type="caution">
    <text evidence="8">The sequence shown here is derived from an EMBL/GenBank/DDBJ whole genome shotgun (WGS) entry which is preliminary data.</text>
</comment>
<dbReference type="Pfam" id="PF00005">
    <property type="entry name" value="ABC_tran"/>
    <property type="match status" value="1"/>
</dbReference>
<dbReference type="Pfam" id="PF13732">
    <property type="entry name" value="DrrA1-3_C"/>
    <property type="match status" value="1"/>
</dbReference>
<evidence type="ECO:0000256" key="1">
    <source>
        <dbReference type="ARBA" id="ARBA00004202"/>
    </source>
</evidence>
<dbReference type="PROSITE" id="PS50893">
    <property type="entry name" value="ABC_TRANSPORTER_2"/>
    <property type="match status" value="1"/>
</dbReference>
<dbReference type="Gene3D" id="3.40.50.300">
    <property type="entry name" value="P-loop containing nucleotide triphosphate hydrolases"/>
    <property type="match status" value="1"/>
</dbReference>
<accession>A0A941AZ78</accession>
<sequence length="323" mass="34395">MTMIEAHGLARTFQAPHGEVTAVRGVDLTVEDGEIVGFLGPNGAGKTTTLRMLTTLLRPTAGTARVAGCDLLTDPVGVRRRIGYVAQGGGANPAEVVGNELLLQARLYGLSKAAAGPRIADLAERLGLGGLESRLVGSLSGGQRRRLDIALGLVHRPPLIFLDEPSTGLDPTSRNQLWDHIRGLRDELNATVFLSTHYLDEADALCDRILIMDQGAILVEDGPEELKNRVSGDAVTLEVSPEDVRTAEDVVVGLPTTRDVAVTGNTIRFRADHSSRSMVEFMRALDARAVDPVSIQIDRPTLDDVFLTLTGRQAGVAASVDAA</sequence>
<keyword evidence="6" id="KW-0046">Antibiotic resistance</keyword>